<feature type="chain" id="PRO_5042168308" evidence="1">
    <location>
        <begin position="25"/>
        <end position="1950"/>
    </location>
</feature>
<dbReference type="Proteomes" id="UP001209229">
    <property type="component" value="Unassembled WGS sequence"/>
</dbReference>
<evidence type="ECO:0000256" key="1">
    <source>
        <dbReference type="SAM" id="SignalP"/>
    </source>
</evidence>
<dbReference type="Pfam" id="PF18962">
    <property type="entry name" value="Por_Secre_tail"/>
    <property type="match status" value="1"/>
</dbReference>
<evidence type="ECO:0000313" key="4">
    <source>
        <dbReference type="Proteomes" id="UP001209229"/>
    </source>
</evidence>
<keyword evidence="4" id="KW-1185">Reference proteome</keyword>
<name>A0AAE3M7F2_9BACT</name>
<reference evidence="3" key="1">
    <citation type="submission" date="2022-10" db="EMBL/GenBank/DDBJ databases">
        <authorList>
            <person name="Yu W.X."/>
        </authorList>
    </citation>
    <scope>NUCLEOTIDE SEQUENCE</scope>
    <source>
        <strain evidence="3">AAT</strain>
    </source>
</reference>
<protein>
    <submittedName>
        <fullName evidence="3">T9SS type A sorting domain-containing protein</fullName>
    </submittedName>
</protein>
<proteinExistence type="predicted"/>
<feature type="domain" description="Secretion system C-terminal sorting" evidence="2">
    <location>
        <begin position="1873"/>
        <end position="1948"/>
    </location>
</feature>
<evidence type="ECO:0000259" key="2">
    <source>
        <dbReference type="Pfam" id="PF18962"/>
    </source>
</evidence>
<dbReference type="NCBIfam" id="TIGR04183">
    <property type="entry name" value="Por_Secre_tail"/>
    <property type="match status" value="1"/>
</dbReference>
<sequence length="1950" mass="215041">MPYSNKLVLFILASLFNSLSGAFAGDLISLTAIGDQAICNNSQPATITFTSTKESDFSRSIGVYIYTSTDQSNWSILKSIYFDRSGLSYTPSELSETTYYKFVSAGNGVSSNVITITVYDEFNVGTVTGTQTICYNTTPNQLSGDFPTGGSDNYNFQWQKSTDNVSWFDISGATYQFYTPSALTQTTYFRRVDIDDCGIDYSNVLTVTVRDELSSGTIFGTQTICYNSIPSQFSGTSANGGSESYTYQWQKSTNGSSWSNISGATLLDYTPSALIQTTFFRRRDTDDCGMVYSNVITVTVRDELSSGTLSGIQTICYNIAPLQITGTSASGGSEDYKYQWQSSNDNATWSNISGATSQNYASLPLIKTTYFRRKVIDECISVNSESIKITVRDAIDAGTISNDQIVCYNTVPSQITGIPASGGNGNYIYQWQSSLNGISWSDISGTNISNYTPSTLNLTTYFRRKVTDDCGIGNSNSVKITIREELSSGTISGTQSICYQTAPSQITGTSASGGSGSYTYQWQSSTNNSSWSSINGATSQNYKPTSLNQTTYFRRIDSDLCSSLYSNSIIVTVFEELEVGSISRDQTICYNTIPEILTNTVLPSGGSGSYSFQWQKSTDNNLWFDINGATSQNYTPSALTQSTYFRRKDTDECATGYTNSIKINVNSALYTGNIEGTQTICYNTLPSQIKSASASGGTGSYTYQWQRSTDNVTWSDIISANTQNYTPSALTQATYFRRKVSDNCTSVYSNSVLISVYNNLSEGTISGDQTICFNSIPFQIVGTSANGGTGNYIYQWQSSLDGNSWTDINNAKSISYTPTALIQTTFLRRKVVDDCNILYSNTVTITVREEFISGTITGDQTICYNTVPGILTNSGLPTGGSGEYTYQWQRSTDNATWSDISGATAQNYSPTALIETTYFRRKETDPCGTVFTNSIQVTVNSALYSGEIEGTQTICYNTVPGQIIGESAEGGSGDIAYQWQKSTDNTHWVDIISVNSQNYTPPVLTQTTYFRRKVSDDCTDEYSNSILITVYSELEEGIITGDQSIYYGTIPTMITGSSASGGSEDYTYQWQSSTDNATWTDINGAISLNYSPSNLTTSTLYRRITSDDCNSIASNSVTISIIGQLQVGEITESQTICYNTFPEIISVKSISGGSGDYAYQWQQSENRTTWTDIYGANNSSYQPGSLQRSTYYRLVVIDESGTIYSDVTLINVYEEFTAGTISNDQTIIYNSTPEILNSSTAATGGSGDITYQWQKSTDKLTWVNIVSANNESYAPASLTQTTYFRRCSECQCGALYSNMVAITVTTENEIIGTIGNNQTICYNTVPSAIEDITTGSGIISEQWQYSLDGTDWTDIIGATSSSYQPGALTTSIYYRKKAYTASNGELYTNIVRITVDGMLDAGIIIGDQSTCNNVVPSPITVDAYPNASEYEIIWEQSLNGTTWEDIPSIHTEYYEPSILTESTFFRKKIVSTCGTAYTNEILISINEAIEPGTIEEDQNIGYNAVPDKLLGTSASGGTGEYTYQWQKSTDNTNWVNIANAYNEDYQPSALTKTTYFKRMVTSGNCSDVESNIVTVYVATRLIAGTIGNNQTICYNSTASKLSGTLAEGGIGIYSYYWERSTDGENWTELFGQNDYEISPSDLITTTTYYRRKVVSGTAVAYSNIVGIEPLTEVITPEISYENEYCLNEEVTINSNLDNMLWYDQSLNLISNEGQIHFTATGSTNYYYQIEDEIGCKGDLKEISIIVDYVNTNIETSTFNKESITNGNKVVFYPNIESNLDPGEFNYEWLLNHNEKGWYETMYDTNPEQYLHWEGWYDLSLEVTTQTGCVFNFEKTNFLYVNAESPLYGESKSGVGRIELSEDFGSESPFTIEVYPIPFVNDLTLEVSHAKEEELVVSIINIVGQTVYNTFIKGGEDTKELTLNLSTLQKGMYILLIQDGKQTYKKRIIKK</sequence>
<comment type="caution">
    <text evidence="3">The sequence shown here is derived from an EMBL/GenBank/DDBJ whole genome shotgun (WGS) entry which is preliminary data.</text>
</comment>
<dbReference type="InterPro" id="IPR026444">
    <property type="entry name" value="Secre_tail"/>
</dbReference>
<dbReference type="RefSeq" id="WP_301191935.1">
    <property type="nucleotide sequence ID" value="NZ_JAPDPJ010000051.1"/>
</dbReference>
<dbReference type="Gene3D" id="2.60.40.2700">
    <property type="match status" value="9"/>
</dbReference>
<dbReference type="EMBL" id="JAPDPJ010000051">
    <property type="protein sequence ID" value="MCW3788376.1"/>
    <property type="molecule type" value="Genomic_DNA"/>
</dbReference>
<gene>
    <name evidence="3" type="ORF">OM075_18050</name>
</gene>
<accession>A0AAE3M7F2</accession>
<keyword evidence="1" id="KW-0732">Signal</keyword>
<feature type="signal peptide" evidence="1">
    <location>
        <begin position="1"/>
        <end position="24"/>
    </location>
</feature>
<evidence type="ECO:0000313" key="3">
    <source>
        <dbReference type="EMBL" id="MCW3788376.1"/>
    </source>
</evidence>
<organism evidence="3 4">
    <name type="scientific">Plebeiibacterium sediminum</name>
    <dbReference type="NCBI Taxonomy" id="2992112"/>
    <lineage>
        <taxon>Bacteria</taxon>
        <taxon>Pseudomonadati</taxon>
        <taxon>Bacteroidota</taxon>
        <taxon>Bacteroidia</taxon>
        <taxon>Marinilabiliales</taxon>
        <taxon>Marinilabiliaceae</taxon>
        <taxon>Plebeiibacterium</taxon>
    </lineage>
</organism>